<sequence>MKERRRLFAKVFIILGVLLLAAGIILFIGGMSAVGWDFSALNTVRYENRTYEEQSGSVTALQVDYTDAAIAVEYSETAKKISVSYPVRQNEHGEDTAEIEITKENGVLSITEHQNWQNNLFQWNIDLDIHFGGEDNSPVVRITLPAGREYSLTLGTGNGSIRLQADGAELSSLALHTENGSIRAQAETPLHIGGNATFQTENGSVTVSNIEADGELSLRTSNGSVSAENVSAKNITATTEHGDVTLTDAAADTALKAQTSTGRISLCGEIAANSLTAKTETGAIHLRDGTIDANAIDLSTETGSITAENSVFAGAQSDYTVQVSTEIGNSNVSDSLGGNRRLSLKTTTGEIRVFFQN</sequence>
<feature type="domain" description="DUF4097" evidence="2">
    <location>
        <begin position="59"/>
        <end position="266"/>
    </location>
</feature>
<evidence type="ECO:0000313" key="4">
    <source>
        <dbReference type="Proteomes" id="UP000886750"/>
    </source>
</evidence>
<protein>
    <submittedName>
        <fullName evidence="3">DUF4097 domain-containing protein</fullName>
    </submittedName>
</protein>
<feature type="transmembrane region" description="Helical" evidence="1">
    <location>
        <begin position="12"/>
        <end position="36"/>
    </location>
</feature>
<dbReference type="EMBL" id="DXCQ01000007">
    <property type="protein sequence ID" value="HIY96176.1"/>
    <property type="molecule type" value="Genomic_DNA"/>
</dbReference>
<reference evidence="3" key="1">
    <citation type="journal article" date="2021" name="PeerJ">
        <title>Extensive microbial diversity within the chicken gut microbiome revealed by metagenomics and culture.</title>
        <authorList>
            <person name="Gilroy R."/>
            <person name="Ravi A."/>
            <person name="Getino M."/>
            <person name="Pursley I."/>
            <person name="Horton D.L."/>
            <person name="Alikhan N.F."/>
            <person name="Baker D."/>
            <person name="Gharbi K."/>
            <person name="Hall N."/>
            <person name="Watson M."/>
            <person name="Adriaenssens E.M."/>
            <person name="Foster-Nyarko E."/>
            <person name="Jarju S."/>
            <person name="Secka A."/>
            <person name="Antonio M."/>
            <person name="Oren A."/>
            <person name="Chaudhuri R.R."/>
            <person name="La Ragione R."/>
            <person name="Hildebrand F."/>
            <person name="Pallen M.J."/>
        </authorList>
    </citation>
    <scope>NUCLEOTIDE SEQUENCE</scope>
    <source>
        <strain evidence="3">1345</strain>
    </source>
</reference>
<comment type="caution">
    <text evidence="3">The sequence shown here is derived from an EMBL/GenBank/DDBJ whole genome shotgun (WGS) entry which is preliminary data.</text>
</comment>
<keyword evidence="1" id="KW-0812">Transmembrane</keyword>
<evidence type="ECO:0000259" key="2">
    <source>
        <dbReference type="Pfam" id="PF13349"/>
    </source>
</evidence>
<evidence type="ECO:0000256" key="1">
    <source>
        <dbReference type="SAM" id="Phobius"/>
    </source>
</evidence>
<gene>
    <name evidence="3" type="ORF">H9729_00650</name>
</gene>
<proteinExistence type="predicted"/>
<dbReference type="Pfam" id="PF13349">
    <property type="entry name" value="DUF4097"/>
    <property type="match status" value="1"/>
</dbReference>
<evidence type="ECO:0000313" key="3">
    <source>
        <dbReference type="EMBL" id="HIY96176.1"/>
    </source>
</evidence>
<keyword evidence="1" id="KW-1133">Transmembrane helix</keyword>
<name>A0A9D1ZVH3_9FIRM</name>
<organism evidence="3 4">
    <name type="scientific">Candidatus Borkfalkia excrementigallinarum</name>
    <dbReference type="NCBI Taxonomy" id="2838506"/>
    <lineage>
        <taxon>Bacteria</taxon>
        <taxon>Bacillati</taxon>
        <taxon>Bacillota</taxon>
        <taxon>Clostridia</taxon>
        <taxon>Christensenellales</taxon>
        <taxon>Christensenellaceae</taxon>
        <taxon>Candidatus Borkfalkia</taxon>
    </lineage>
</organism>
<dbReference type="Proteomes" id="UP000886750">
    <property type="component" value="Unassembled WGS sequence"/>
</dbReference>
<reference evidence="3" key="2">
    <citation type="submission" date="2021-04" db="EMBL/GenBank/DDBJ databases">
        <authorList>
            <person name="Gilroy R."/>
        </authorList>
    </citation>
    <scope>NUCLEOTIDE SEQUENCE</scope>
    <source>
        <strain evidence="3">1345</strain>
    </source>
</reference>
<dbReference type="AlphaFoldDB" id="A0A9D1ZVH3"/>
<keyword evidence="1" id="KW-0472">Membrane</keyword>
<accession>A0A9D1ZVH3</accession>
<dbReference type="InterPro" id="IPR025164">
    <property type="entry name" value="Toastrack_DUF4097"/>
</dbReference>